<evidence type="ECO:0008006" key="4">
    <source>
        <dbReference type="Google" id="ProtNLM"/>
    </source>
</evidence>
<dbReference type="RefSeq" id="WP_259963438.1">
    <property type="nucleotide sequence ID" value="NZ_CP081051.1"/>
</dbReference>
<proteinExistence type="predicted"/>
<reference evidence="2" key="1">
    <citation type="submission" date="2021-08" db="EMBL/GenBank/DDBJ databases">
        <authorList>
            <person name="Nwanade C."/>
            <person name="Wang M."/>
            <person name="Masoudi A."/>
            <person name="Yu Z."/>
            <person name="Liu J."/>
        </authorList>
    </citation>
    <scope>NUCLEOTIDE SEQUENCE</scope>
    <source>
        <strain evidence="2">S166</strain>
    </source>
</reference>
<evidence type="ECO:0000313" key="2">
    <source>
        <dbReference type="EMBL" id="UWQ39916.1"/>
    </source>
</evidence>
<sequence length="602" mass="65460">MTSSLLSLFIPPKDHFGDFGMFCGYTASRQVLDRMRRNFSAETSRPVLAAFIHPTTAAVTDVPGLGWMWIKTDPVERGCDLLHAKVALMGFRQRGGEGYVIRLAVTTGNWTGDPLSTSIDLFWSIDVDCADPGLQDCADVRAAWDLFTWLRTKGDCSLIEREYDGRRPDDLLAEYVGRLPASDARPRFFDSRTKGLMPQVVARIGGSRRRDWLVVGSGYFEGGENLRDTVPERLEANLRGEGKLHSDSWRELVLNPDACQGLAKASGRLRENGWTLHVPQSRPHGAGAKLHAKFVLSATWKEKGPCAGSVYLGSGNMTPAGFERAASSGGNLEAGVVLDLPEGLTCREKGASSIYGLLPIGGAEIEEKAVLQGGPDFERPDEPDVLPQVAYLLWRGGTLSAPDEAVARVVGPDDVVATTPCAWPQTPPAFVSLAEGGWRVPVIAEGALVVPPPCDLTVEDILAGLSGFPEPAESDSDEDGAPGEEPVLIEGDQAQEAAPTTYALRRMMGLLARLSLVQAKTSERDWPRWCRELRQKLCAITEQEEAMLGYFRQAGADPLPVLLDQRMIPDGADKALLEAALRDVAARWKLETCASLWQKEVA</sequence>
<evidence type="ECO:0000313" key="3">
    <source>
        <dbReference type="Proteomes" id="UP001058514"/>
    </source>
</evidence>
<gene>
    <name evidence="2" type="ORF">K3718_09975</name>
</gene>
<organism evidence="2 3">
    <name type="scientific">Leisingera aquaemixtae</name>
    <dbReference type="NCBI Taxonomy" id="1396826"/>
    <lineage>
        <taxon>Bacteria</taxon>
        <taxon>Pseudomonadati</taxon>
        <taxon>Pseudomonadota</taxon>
        <taxon>Alphaproteobacteria</taxon>
        <taxon>Rhodobacterales</taxon>
        <taxon>Roseobacteraceae</taxon>
        <taxon>Leisingera</taxon>
    </lineage>
</organism>
<accession>A0ABY5WEM7</accession>
<keyword evidence="3" id="KW-1185">Reference proteome</keyword>
<dbReference type="EMBL" id="CP081051">
    <property type="protein sequence ID" value="UWQ39916.1"/>
    <property type="molecule type" value="Genomic_DNA"/>
</dbReference>
<name>A0ABY5WEM7_9RHOB</name>
<dbReference type="CDD" id="cd00138">
    <property type="entry name" value="PLDc_SF"/>
    <property type="match status" value="1"/>
</dbReference>
<dbReference type="Proteomes" id="UP001058514">
    <property type="component" value="Chromosome"/>
</dbReference>
<protein>
    <recommendedName>
        <fullName evidence="4">Phospholipase D-like domain-containing protein</fullName>
    </recommendedName>
</protein>
<feature type="region of interest" description="Disordered" evidence="1">
    <location>
        <begin position="466"/>
        <end position="494"/>
    </location>
</feature>
<evidence type="ECO:0000256" key="1">
    <source>
        <dbReference type="SAM" id="MobiDB-lite"/>
    </source>
</evidence>
<feature type="compositionally biased region" description="Acidic residues" evidence="1">
    <location>
        <begin position="472"/>
        <end position="482"/>
    </location>
</feature>